<dbReference type="Pfam" id="PF00152">
    <property type="entry name" value="tRNA-synt_2"/>
    <property type="match status" value="2"/>
</dbReference>
<dbReference type="CDD" id="cd04317">
    <property type="entry name" value="EcAspRS_like_N"/>
    <property type="match status" value="1"/>
</dbReference>
<dbReference type="Proteomes" id="UP000287166">
    <property type="component" value="Unassembled WGS sequence"/>
</dbReference>
<dbReference type="STRING" id="139825.A0A401GAS0"/>
<evidence type="ECO:0000256" key="2">
    <source>
        <dbReference type="ARBA" id="ARBA00022598"/>
    </source>
</evidence>
<dbReference type="HAMAP" id="MF_00044">
    <property type="entry name" value="Asp_tRNA_synth_type1"/>
    <property type="match status" value="1"/>
</dbReference>
<name>A0A401GAS0_9APHY</name>
<reference evidence="8 9" key="1">
    <citation type="journal article" date="2018" name="Sci. Rep.">
        <title>Genome sequence of the cauliflower mushroom Sparassis crispa (Hanabiratake) and its association with beneficial usage.</title>
        <authorList>
            <person name="Kiyama R."/>
            <person name="Furutani Y."/>
            <person name="Kawaguchi K."/>
            <person name="Nakanishi T."/>
        </authorList>
    </citation>
    <scope>NUCLEOTIDE SEQUENCE [LARGE SCALE GENOMIC DNA]</scope>
</reference>
<dbReference type="GO" id="GO:0005524">
    <property type="term" value="F:ATP binding"/>
    <property type="evidence" value="ECO:0007669"/>
    <property type="project" value="UniProtKB-KW"/>
</dbReference>
<dbReference type="Gene3D" id="3.30.930.10">
    <property type="entry name" value="Bira Bifunctional Protein, Domain 2"/>
    <property type="match status" value="1"/>
</dbReference>
<dbReference type="PRINTS" id="PR01042">
    <property type="entry name" value="TRNASYNTHASP"/>
</dbReference>
<dbReference type="InterPro" id="IPR004524">
    <property type="entry name" value="Asp-tRNA-ligase_1"/>
</dbReference>
<dbReference type="OrthoDB" id="439710at2759"/>
<dbReference type="GO" id="GO:0003676">
    <property type="term" value="F:nucleic acid binding"/>
    <property type="evidence" value="ECO:0007669"/>
    <property type="project" value="InterPro"/>
</dbReference>
<dbReference type="GO" id="GO:0005739">
    <property type="term" value="C:mitochondrion"/>
    <property type="evidence" value="ECO:0007669"/>
    <property type="project" value="TreeGrafter"/>
</dbReference>
<dbReference type="InterPro" id="IPR004115">
    <property type="entry name" value="GAD-like_sf"/>
</dbReference>
<dbReference type="FunCoup" id="A0A401GAS0">
    <property type="interactions" value="416"/>
</dbReference>
<dbReference type="InterPro" id="IPR004364">
    <property type="entry name" value="Aa-tRNA-synt_II"/>
</dbReference>
<keyword evidence="2 8" id="KW-0436">Ligase</keyword>
<keyword evidence="5" id="KW-0648">Protein biosynthesis</keyword>
<comment type="caution">
    <text evidence="8">The sequence shown here is derived from an EMBL/GenBank/DDBJ whole genome shotgun (WGS) entry which is preliminary data.</text>
</comment>
<evidence type="ECO:0000313" key="9">
    <source>
        <dbReference type="Proteomes" id="UP000287166"/>
    </source>
</evidence>
<dbReference type="GeneID" id="38776164"/>
<dbReference type="Gene3D" id="3.30.1360.30">
    <property type="entry name" value="GAD-like domain"/>
    <property type="match status" value="1"/>
</dbReference>
<feature type="domain" description="Aminoacyl-transfer RNA synthetases class-II family profile" evidence="7">
    <location>
        <begin position="213"/>
        <end position="677"/>
    </location>
</feature>
<keyword evidence="4" id="KW-0067">ATP-binding</keyword>
<sequence length="722" mass="81365">MHRVATRIHRYPLTRNQWTRMNIFEVVPSCRRKIFNSAVSSDNIFHSSGTQENGQTGAQKAHCAPFPSRTHTCGALSSTDAESRVVLTGWLLPERKLNKTLSFFSIKDSYGSTQLVVSANAGEYVLQTMRDIPIESTVLVEGTVRMRPQGQRRALPAGDVEVVVDRFKLLNPADRNLPFMPSDSQNLANEELRLRYRHLDLRRTALTENLRKRSEVARLMRTVFEEEGFTEVETPMLLKSTPEGAREFVVPTRVVSASGAALMSPDSEPTVGLPQPLFYTLPQSPQQPKQLLVASGAVDRYYQLARCFRDEDGRKDRQPEFTQVDLEMAWVSWGESQEHSQDSNTGTGSWNIGGSEVRDVVEKLIRRVWSTVEGIDLPHFQVMPYEEAMSRFGSDKPDLRFGLEIQDITPHLPPSTRAALSERQEIIEALVVSKSDADDLGVAAKQLKRQEREYIERIEVTEESDATWHERSKLISELTQRGESASKNINNELGISEGGTVWLMKRHRKPEGGSTALGRLRLLVATAAEKLGYKISTDPKFLWVTEFPLFMRGDADKEFLTHGRRSSTHHPFTAPMWQDIEKMYAGRFDEVRGQHYDLVLNGVEVGGGSVRIHDAGMQEFIFTKILQLDEREKSSFHHLLHALRCGAPPHGGFAFGFDRLMAILCKAESIRDVIAFPKTGAGTDLLFRSPAPVGRDVLDQYGIQPTHSALQLKEDERSLEEI</sequence>
<dbReference type="InParanoid" id="A0A401GAS0"/>
<comment type="similarity">
    <text evidence="1">Belongs to the class-II aminoacyl-tRNA synthetase family. Type 1 subfamily.</text>
</comment>
<proteinExistence type="inferred from homology"/>
<dbReference type="EMBL" id="BFAD01000002">
    <property type="protein sequence ID" value="GBE79247.1"/>
    <property type="molecule type" value="Genomic_DNA"/>
</dbReference>
<dbReference type="SUPFAM" id="SSF55681">
    <property type="entry name" value="Class II aaRS and biotin synthetases"/>
    <property type="match status" value="1"/>
</dbReference>
<dbReference type="PANTHER" id="PTHR22594:SF5">
    <property type="entry name" value="ASPARTATE--TRNA LIGASE, MITOCHONDRIAL"/>
    <property type="match status" value="1"/>
</dbReference>
<dbReference type="InterPro" id="IPR047089">
    <property type="entry name" value="Asp-tRNA-ligase_1_N"/>
</dbReference>
<dbReference type="GO" id="GO:0006422">
    <property type="term" value="P:aspartyl-tRNA aminoacylation"/>
    <property type="evidence" value="ECO:0007669"/>
    <property type="project" value="TreeGrafter"/>
</dbReference>
<dbReference type="Pfam" id="PF01336">
    <property type="entry name" value="tRNA_anti-codon"/>
    <property type="match status" value="1"/>
</dbReference>
<evidence type="ECO:0000256" key="6">
    <source>
        <dbReference type="ARBA" id="ARBA00023146"/>
    </source>
</evidence>
<evidence type="ECO:0000313" key="8">
    <source>
        <dbReference type="EMBL" id="GBE79247.1"/>
    </source>
</evidence>
<dbReference type="AlphaFoldDB" id="A0A401GAS0"/>
<gene>
    <name evidence="8" type="ORF">SCP_0204440</name>
</gene>
<evidence type="ECO:0000256" key="1">
    <source>
        <dbReference type="ARBA" id="ARBA00006303"/>
    </source>
</evidence>
<evidence type="ECO:0000259" key="7">
    <source>
        <dbReference type="PROSITE" id="PS50862"/>
    </source>
</evidence>
<dbReference type="InterPro" id="IPR006195">
    <property type="entry name" value="aa-tRNA-synth_II"/>
</dbReference>
<dbReference type="InterPro" id="IPR002312">
    <property type="entry name" value="Asp/Asn-tRNA-synth_IIb"/>
</dbReference>
<organism evidence="8 9">
    <name type="scientific">Sparassis crispa</name>
    <dbReference type="NCBI Taxonomy" id="139825"/>
    <lineage>
        <taxon>Eukaryota</taxon>
        <taxon>Fungi</taxon>
        <taxon>Dikarya</taxon>
        <taxon>Basidiomycota</taxon>
        <taxon>Agaricomycotina</taxon>
        <taxon>Agaricomycetes</taxon>
        <taxon>Polyporales</taxon>
        <taxon>Sparassidaceae</taxon>
        <taxon>Sparassis</taxon>
    </lineage>
</organism>
<evidence type="ECO:0000256" key="5">
    <source>
        <dbReference type="ARBA" id="ARBA00022917"/>
    </source>
</evidence>
<dbReference type="Gene3D" id="2.40.50.140">
    <property type="entry name" value="Nucleic acid-binding proteins"/>
    <property type="match status" value="1"/>
</dbReference>
<dbReference type="InterPro" id="IPR045864">
    <property type="entry name" value="aa-tRNA-synth_II/BPL/LPL"/>
</dbReference>
<evidence type="ECO:0000256" key="3">
    <source>
        <dbReference type="ARBA" id="ARBA00022741"/>
    </source>
</evidence>
<keyword evidence="9" id="KW-1185">Reference proteome</keyword>
<dbReference type="GO" id="GO:0004815">
    <property type="term" value="F:aspartate-tRNA ligase activity"/>
    <property type="evidence" value="ECO:0007669"/>
    <property type="project" value="TreeGrafter"/>
</dbReference>
<dbReference type="PROSITE" id="PS50862">
    <property type="entry name" value="AA_TRNA_LIGASE_II"/>
    <property type="match status" value="1"/>
</dbReference>
<keyword evidence="6" id="KW-0030">Aminoacyl-tRNA synthetase</keyword>
<accession>A0A401GAS0</accession>
<dbReference type="InterPro" id="IPR012340">
    <property type="entry name" value="NA-bd_OB-fold"/>
</dbReference>
<keyword evidence="3" id="KW-0547">Nucleotide-binding</keyword>
<protein>
    <submittedName>
        <fullName evidence="8">Aspartate--tRNA ligase, mitochondrial</fullName>
    </submittedName>
</protein>
<evidence type="ECO:0000256" key="4">
    <source>
        <dbReference type="ARBA" id="ARBA00022840"/>
    </source>
</evidence>
<dbReference type="RefSeq" id="XP_027610160.1">
    <property type="nucleotide sequence ID" value="XM_027754359.1"/>
</dbReference>
<dbReference type="InterPro" id="IPR004365">
    <property type="entry name" value="NA-bd_OB_tRNA"/>
</dbReference>
<dbReference type="SUPFAM" id="SSF50249">
    <property type="entry name" value="Nucleic acid-binding proteins"/>
    <property type="match status" value="1"/>
</dbReference>
<dbReference type="PANTHER" id="PTHR22594">
    <property type="entry name" value="ASPARTYL/LYSYL-TRNA SYNTHETASE"/>
    <property type="match status" value="1"/>
</dbReference>